<gene>
    <name evidence="1" type="ORF">SDC9_55384</name>
</gene>
<dbReference type="AlphaFoldDB" id="A0A644WZW0"/>
<protein>
    <submittedName>
        <fullName evidence="1">Uncharacterized protein</fullName>
    </submittedName>
</protein>
<name>A0A644WZW0_9ZZZZ</name>
<proteinExistence type="predicted"/>
<evidence type="ECO:0000313" key="1">
    <source>
        <dbReference type="EMBL" id="MPM09068.1"/>
    </source>
</evidence>
<reference evidence="1" key="1">
    <citation type="submission" date="2019-08" db="EMBL/GenBank/DDBJ databases">
        <authorList>
            <person name="Kucharzyk K."/>
            <person name="Murdoch R.W."/>
            <person name="Higgins S."/>
            <person name="Loffler F."/>
        </authorList>
    </citation>
    <scope>NUCLEOTIDE SEQUENCE</scope>
</reference>
<sequence>MQLHFFGCVHCVAELASKDFKDFRHTEELIVRVRECEPQRLAALDGGAEERLVLGARLRAAHRRLQHTEDGELLFEWDVGGCCRRSEGLDALGHAGAGSLKRPDTLGYSRREHGTELHVGEVVVVVLVNTVARRKERGHFRGRGLRCLCGQRRKACKLCDALI</sequence>
<dbReference type="EMBL" id="VSSQ01001525">
    <property type="protein sequence ID" value="MPM09068.1"/>
    <property type="molecule type" value="Genomic_DNA"/>
</dbReference>
<organism evidence="1">
    <name type="scientific">bioreactor metagenome</name>
    <dbReference type="NCBI Taxonomy" id="1076179"/>
    <lineage>
        <taxon>unclassified sequences</taxon>
        <taxon>metagenomes</taxon>
        <taxon>ecological metagenomes</taxon>
    </lineage>
</organism>
<comment type="caution">
    <text evidence="1">The sequence shown here is derived from an EMBL/GenBank/DDBJ whole genome shotgun (WGS) entry which is preliminary data.</text>
</comment>
<accession>A0A644WZW0</accession>